<keyword evidence="5 8" id="KW-0371">Homeobox</keyword>
<dbReference type="PROSITE" id="PS50071">
    <property type="entry name" value="HOMEOBOX_2"/>
    <property type="match status" value="1"/>
</dbReference>
<dbReference type="GO" id="GO:0005634">
    <property type="term" value="C:nucleus"/>
    <property type="evidence" value="ECO:0007669"/>
    <property type="project" value="UniProtKB-SubCell"/>
</dbReference>
<reference evidence="12" key="1">
    <citation type="submission" date="2016-06" db="EMBL/GenBank/DDBJ databases">
        <title>Parallel loss of symbiosis genes in relatives of nitrogen-fixing non-legume Parasponia.</title>
        <authorList>
            <person name="Van Velzen R."/>
            <person name="Holmer R."/>
            <person name="Bu F."/>
            <person name="Rutten L."/>
            <person name="Van Zeijl A."/>
            <person name="Liu W."/>
            <person name="Santuari L."/>
            <person name="Cao Q."/>
            <person name="Sharma T."/>
            <person name="Shen D."/>
            <person name="Roswanjaya Y."/>
            <person name="Wardhani T."/>
            <person name="Kalhor M.S."/>
            <person name="Jansen J."/>
            <person name="Van den Hoogen J."/>
            <person name="Gungor B."/>
            <person name="Hartog M."/>
            <person name="Hontelez J."/>
            <person name="Verver J."/>
            <person name="Yang W.-C."/>
            <person name="Schijlen E."/>
            <person name="Repin R."/>
            <person name="Schilthuizen M."/>
            <person name="Schranz E."/>
            <person name="Heidstra R."/>
            <person name="Miyata K."/>
            <person name="Fedorova E."/>
            <person name="Kohlen W."/>
            <person name="Bisseling T."/>
            <person name="Smit S."/>
            <person name="Geurts R."/>
        </authorList>
    </citation>
    <scope>NUCLEOTIDE SEQUENCE [LARGE SCALE GENOMIC DNA]</scope>
    <source>
        <strain evidence="12">cv. RG33-2</strain>
    </source>
</reference>
<dbReference type="Pfam" id="PF07526">
    <property type="entry name" value="POX"/>
    <property type="match status" value="1"/>
</dbReference>
<dbReference type="AlphaFoldDB" id="A0A2P5ALG2"/>
<comment type="similarity">
    <text evidence="2">Belongs to the TALE/BELL homeobox family.</text>
</comment>
<dbReference type="SMART" id="SM00574">
    <property type="entry name" value="POX"/>
    <property type="match status" value="1"/>
</dbReference>
<evidence type="ECO:0000256" key="1">
    <source>
        <dbReference type="ARBA" id="ARBA00004123"/>
    </source>
</evidence>
<dbReference type="InterPro" id="IPR009057">
    <property type="entry name" value="Homeodomain-like_sf"/>
</dbReference>
<feature type="region of interest" description="Disordered" evidence="9">
    <location>
        <begin position="396"/>
        <end position="415"/>
    </location>
</feature>
<dbReference type="OrthoDB" id="10056939at2759"/>
<dbReference type="CDD" id="cd00086">
    <property type="entry name" value="homeodomain"/>
    <property type="match status" value="1"/>
</dbReference>
<dbReference type="InterPro" id="IPR050224">
    <property type="entry name" value="TALE_homeobox"/>
</dbReference>
<dbReference type="InterPro" id="IPR008422">
    <property type="entry name" value="KN_HD"/>
</dbReference>
<comment type="caution">
    <text evidence="11">The sequence shown here is derived from an EMBL/GenBank/DDBJ whole genome shotgun (WGS) entry which is preliminary data.</text>
</comment>
<evidence type="ECO:0000256" key="3">
    <source>
        <dbReference type="ARBA" id="ARBA00023015"/>
    </source>
</evidence>
<evidence type="ECO:0000259" key="10">
    <source>
        <dbReference type="PROSITE" id="PS50071"/>
    </source>
</evidence>
<accession>A0A2P5ALG2</accession>
<gene>
    <name evidence="11" type="primary">TorBLH8</name>
    <name evidence="11" type="ORF">TorRG33x02_347490</name>
</gene>
<dbReference type="Proteomes" id="UP000237000">
    <property type="component" value="Unassembled WGS sequence"/>
</dbReference>
<evidence type="ECO:0000256" key="7">
    <source>
        <dbReference type="ARBA" id="ARBA00023242"/>
    </source>
</evidence>
<dbReference type="SUPFAM" id="SSF46689">
    <property type="entry name" value="Homeodomain-like"/>
    <property type="match status" value="1"/>
</dbReference>
<dbReference type="InterPro" id="IPR001356">
    <property type="entry name" value="HD"/>
</dbReference>
<evidence type="ECO:0000313" key="12">
    <source>
        <dbReference type="Proteomes" id="UP000237000"/>
    </source>
</evidence>
<evidence type="ECO:0000256" key="4">
    <source>
        <dbReference type="ARBA" id="ARBA00023125"/>
    </source>
</evidence>
<keyword evidence="6" id="KW-0804">Transcription</keyword>
<keyword evidence="7 8" id="KW-0539">Nucleus</keyword>
<protein>
    <submittedName>
        <fullName evidence="11">Homeodomain transcription factor</fullName>
    </submittedName>
</protein>
<dbReference type="Pfam" id="PF05920">
    <property type="entry name" value="Homeobox_KN"/>
    <property type="match status" value="1"/>
</dbReference>
<organism evidence="11 12">
    <name type="scientific">Trema orientale</name>
    <name type="common">Charcoal tree</name>
    <name type="synonym">Celtis orientalis</name>
    <dbReference type="NCBI Taxonomy" id="63057"/>
    <lineage>
        <taxon>Eukaryota</taxon>
        <taxon>Viridiplantae</taxon>
        <taxon>Streptophyta</taxon>
        <taxon>Embryophyta</taxon>
        <taxon>Tracheophyta</taxon>
        <taxon>Spermatophyta</taxon>
        <taxon>Magnoliopsida</taxon>
        <taxon>eudicotyledons</taxon>
        <taxon>Gunneridae</taxon>
        <taxon>Pentapetalae</taxon>
        <taxon>rosids</taxon>
        <taxon>fabids</taxon>
        <taxon>Rosales</taxon>
        <taxon>Cannabaceae</taxon>
        <taxon>Trema</taxon>
    </lineage>
</organism>
<evidence type="ECO:0000256" key="6">
    <source>
        <dbReference type="ARBA" id="ARBA00023163"/>
    </source>
</evidence>
<dbReference type="GO" id="GO:0006355">
    <property type="term" value="P:regulation of DNA-templated transcription"/>
    <property type="evidence" value="ECO:0007669"/>
    <property type="project" value="InterPro"/>
</dbReference>
<name>A0A2P5ALG2_TREOI</name>
<dbReference type="InParanoid" id="A0A2P5ALG2"/>
<proteinExistence type="inferred from homology"/>
<evidence type="ECO:0000256" key="5">
    <source>
        <dbReference type="ARBA" id="ARBA00023155"/>
    </source>
</evidence>
<dbReference type="EMBL" id="JXTC01000791">
    <property type="protein sequence ID" value="PON37408.1"/>
    <property type="molecule type" value="Genomic_DNA"/>
</dbReference>
<sequence>MAEGFELFHVPQKIRIQKLPLTIQTTPPPPLSTVPNDTVFNSHHYDDHILLPSSRHAPTSNPPPPLYQLFSHDTPNGVVSLREEHHFAVADANGFRSSVPLGPFTGYASILRRSSFLKPAQQLLDEFCGSGRRVWDDPTMDELSRGGKDPSGVSDRVEYQFKYSRLMFMLEEVYKRCKLYCQQIQSVVTSFETVAGLANAAPFVSSAIRAISNHFGSLKNAILDQLNYSTRTTTNQVADCIAIKDDNQNSSLVWASKTGLGPNPIHNLTNIHRTAWRSQRGLPEHAVGLLRKWLFEHFLHPYPSDSEKHMLAQQTGLSRTQVSNWFINSRVRLWKPMVEEIQVLQTQQTTQPHSETKTNHNANISSLKSYLENPTSKENFPLRTSGEKGREILTKRSRNDGHGSSSHVQQSEKQSNSIVAYIGNSTSNNSSGSAPLNVNLQSNSGIESSQSFSRPIGQHFNLFTSGEAAFKNWF</sequence>
<dbReference type="Gene3D" id="1.10.10.60">
    <property type="entry name" value="Homeodomain-like"/>
    <property type="match status" value="1"/>
</dbReference>
<evidence type="ECO:0000256" key="8">
    <source>
        <dbReference type="PROSITE-ProRule" id="PRU00108"/>
    </source>
</evidence>
<keyword evidence="12" id="KW-1185">Reference proteome</keyword>
<keyword evidence="3" id="KW-0805">Transcription regulation</keyword>
<feature type="compositionally biased region" description="Polar residues" evidence="9">
    <location>
        <begin position="402"/>
        <end position="415"/>
    </location>
</feature>
<evidence type="ECO:0000256" key="2">
    <source>
        <dbReference type="ARBA" id="ARBA00006454"/>
    </source>
</evidence>
<keyword evidence="4 8" id="KW-0238">DNA-binding</keyword>
<evidence type="ECO:0000313" key="11">
    <source>
        <dbReference type="EMBL" id="PON37408.1"/>
    </source>
</evidence>
<dbReference type="PANTHER" id="PTHR11850">
    <property type="entry name" value="HOMEOBOX PROTEIN TRANSCRIPTION FACTORS"/>
    <property type="match status" value="1"/>
</dbReference>
<feature type="domain" description="Homeobox" evidence="10">
    <location>
        <begin position="273"/>
        <end position="336"/>
    </location>
</feature>
<dbReference type="SMART" id="SM00389">
    <property type="entry name" value="HOX"/>
    <property type="match status" value="1"/>
</dbReference>
<feature type="DNA-binding region" description="Homeobox" evidence="8">
    <location>
        <begin position="275"/>
        <end position="337"/>
    </location>
</feature>
<comment type="subcellular location">
    <subcellularLocation>
        <location evidence="1 8">Nucleus</location>
    </subcellularLocation>
</comment>
<dbReference type="InterPro" id="IPR006563">
    <property type="entry name" value="POX_dom"/>
</dbReference>
<evidence type="ECO:0000256" key="9">
    <source>
        <dbReference type="SAM" id="MobiDB-lite"/>
    </source>
</evidence>
<dbReference type="GO" id="GO:0003677">
    <property type="term" value="F:DNA binding"/>
    <property type="evidence" value="ECO:0007669"/>
    <property type="project" value="UniProtKB-UniRule"/>
</dbReference>